<dbReference type="Proteomes" id="UP000076079">
    <property type="component" value="Chromosome"/>
</dbReference>
<dbReference type="EMBL" id="CP015136">
    <property type="protein sequence ID" value="AMY09039.1"/>
    <property type="molecule type" value="Genomic_DNA"/>
</dbReference>
<dbReference type="KEGG" id="abac:LuPra_02248"/>
<accession>A0A143PMP8</accession>
<sequence>MATFAHRVFAALGRFNGQLSSFRERVNTTPADASRLPAKILQQLREATERARTASDAITRSFVLIEQTGLDVVDMQVRLQGETARLASALATIGEAVARQHFVRESFGDLLVELDEAAQLVAAAVFPSAVQGLREVNVKLWDFEKLQWKRYTDLLTVVVQRRSITVDQQAHMQEIADDVARAFGEVNTLLNDLAESRPSDARALQARLDTAPVRLTDALGVARDRMSQVAGPFAAFAPIIEASADVAADVSALLCELTIPVFPVYEALGPCCDVITRTMYEGVSGVQAFALLNILARLQATRPSGRSMLEGRHVTVTHVFPDRIYLEADRSIITDVAADRAFQSAPAALHRFKEGSYKQTTFPKGNLQLSYASRPGDRVAIDADMDLYRSAVPHLFGEVLVNHLTGSSTSQFAVRRILDEQDIAAIGSFELLRA</sequence>
<dbReference type="RefSeq" id="WP_110170820.1">
    <property type="nucleotide sequence ID" value="NZ_CP015136.1"/>
</dbReference>
<reference evidence="2" key="2">
    <citation type="submission" date="2016-04" db="EMBL/GenBank/DDBJ databases">
        <title>First Complete Genome Sequence of a Subdivision 6 Acidobacterium.</title>
        <authorList>
            <person name="Huang S."/>
            <person name="Vieira S."/>
            <person name="Bunk B."/>
            <person name="Riedel T."/>
            <person name="Sproeer C."/>
            <person name="Overmann J."/>
        </authorList>
    </citation>
    <scope>NUCLEOTIDE SEQUENCE [LARGE SCALE GENOMIC DNA]</scope>
    <source>
        <strain evidence="2">DSM 100886 HEG_-6_39</strain>
    </source>
</reference>
<keyword evidence="2" id="KW-1185">Reference proteome</keyword>
<gene>
    <name evidence="1" type="ORF">LuPra_02248</name>
</gene>
<name>A0A143PMP8_LUTPR</name>
<dbReference type="AlphaFoldDB" id="A0A143PMP8"/>
<organism evidence="1 2">
    <name type="scientific">Luteitalea pratensis</name>
    <dbReference type="NCBI Taxonomy" id="1855912"/>
    <lineage>
        <taxon>Bacteria</taxon>
        <taxon>Pseudomonadati</taxon>
        <taxon>Acidobacteriota</taxon>
        <taxon>Vicinamibacteria</taxon>
        <taxon>Vicinamibacterales</taxon>
        <taxon>Vicinamibacteraceae</taxon>
        <taxon>Luteitalea</taxon>
    </lineage>
</organism>
<proteinExistence type="predicted"/>
<reference evidence="1 2" key="1">
    <citation type="journal article" date="2016" name="Genome Announc.">
        <title>First Complete Genome Sequence of a Subdivision 6 Acidobacterium Strain.</title>
        <authorList>
            <person name="Huang S."/>
            <person name="Vieira S."/>
            <person name="Bunk B."/>
            <person name="Riedel T."/>
            <person name="Sproer C."/>
            <person name="Overmann J."/>
        </authorList>
    </citation>
    <scope>NUCLEOTIDE SEQUENCE [LARGE SCALE GENOMIC DNA]</scope>
    <source>
        <strain evidence="2">DSM 100886 HEG_-6_39</strain>
    </source>
</reference>
<protein>
    <submittedName>
        <fullName evidence="1">Uncharacterized protein</fullName>
    </submittedName>
</protein>
<evidence type="ECO:0000313" key="1">
    <source>
        <dbReference type="EMBL" id="AMY09039.1"/>
    </source>
</evidence>
<dbReference type="STRING" id="1855912.LuPra_02248"/>
<evidence type="ECO:0000313" key="2">
    <source>
        <dbReference type="Proteomes" id="UP000076079"/>
    </source>
</evidence>